<name>A0A6H1ZZJ5_9ZZZZ</name>
<dbReference type="EMBL" id="MT144355">
    <property type="protein sequence ID" value="QJA52630.1"/>
    <property type="molecule type" value="Genomic_DNA"/>
</dbReference>
<dbReference type="AlphaFoldDB" id="A0A6H1ZZJ5"/>
<organism evidence="1">
    <name type="scientific">viral metagenome</name>
    <dbReference type="NCBI Taxonomy" id="1070528"/>
    <lineage>
        <taxon>unclassified sequences</taxon>
        <taxon>metagenomes</taxon>
        <taxon>organismal metagenomes</taxon>
    </lineage>
</organism>
<gene>
    <name evidence="1" type="ORF">TM448A02853_0009</name>
</gene>
<accession>A0A6H1ZZJ5</accession>
<evidence type="ECO:0000313" key="1">
    <source>
        <dbReference type="EMBL" id="QJA52630.1"/>
    </source>
</evidence>
<sequence>MAKYELIRDKQPKPKQPYVKCNWHSDITSIAVKKQHKPRFMKLRKGLYFKAYAIVLYNKETKTGFYTIIVGNPKPIQVLNFMEKLQFRETFKHDKGFHYKLCRNGILQHGYRDKQIIEHLFGFKVAIYRNKPKTAIELLEKYRYYFKRLGLKEV</sequence>
<reference evidence="1" key="1">
    <citation type="submission" date="2020-03" db="EMBL/GenBank/DDBJ databases">
        <title>The deep terrestrial virosphere.</title>
        <authorList>
            <person name="Holmfeldt K."/>
            <person name="Nilsson E."/>
            <person name="Simone D."/>
            <person name="Lopez-Fernandez M."/>
            <person name="Wu X."/>
            <person name="de Brujin I."/>
            <person name="Lundin D."/>
            <person name="Andersson A."/>
            <person name="Bertilsson S."/>
            <person name="Dopson M."/>
        </authorList>
    </citation>
    <scope>NUCLEOTIDE SEQUENCE</scope>
    <source>
        <strain evidence="1">TM448A02853</strain>
    </source>
</reference>
<protein>
    <submittedName>
        <fullName evidence="1">Uncharacterized protein</fullName>
    </submittedName>
</protein>
<proteinExistence type="predicted"/>